<dbReference type="AlphaFoldDB" id="A0A6N6W2R3"/>
<accession>A0A6N6W2R3</accession>
<reference evidence="1 2" key="1">
    <citation type="journal article" date="2020" name="Int. J. Syst. Evol. Microbiol.">
        <title>Paraburkholderia madseniana sp. nov., a phenolic acid-degrading bacterium isolated from acidic forest soil.</title>
        <authorList>
            <person name="Wilhelm R.C."/>
            <person name="Murphy S.J.L."/>
            <person name="Feriancek N.M."/>
            <person name="Karasz D.C."/>
            <person name="DeRito C.M."/>
            <person name="Newman J.D."/>
            <person name="Buckley D.H."/>
        </authorList>
    </citation>
    <scope>NUCLEOTIDE SEQUENCE [LARGE SCALE GENOMIC DNA]</scope>
    <source>
        <strain evidence="1 2">RP11</strain>
    </source>
</reference>
<dbReference type="Proteomes" id="UP000463700">
    <property type="component" value="Unassembled WGS sequence"/>
</dbReference>
<dbReference type="OrthoDB" id="8659244at2"/>
<dbReference type="RefSeq" id="WP_154566522.1">
    <property type="nucleotide sequence ID" value="NZ_VOSW01000108.1"/>
</dbReference>
<comment type="caution">
    <text evidence="1">The sequence shown here is derived from an EMBL/GenBank/DDBJ whole genome shotgun (WGS) entry which is preliminary data.</text>
</comment>
<evidence type="ECO:0000313" key="2">
    <source>
        <dbReference type="Proteomes" id="UP000463700"/>
    </source>
</evidence>
<sequence length="239" mass="25862">MTQVTKERNEASALKIRAALTGNYAGDARQLVRDVAESFASDIEGTLRVKVPELADSSIRDLLRHVLEERFATILASGDADGSEARSSSLPVVNLKPSEVIEQRKVRMSLASLYRYVEANKFYCVVPSGQSNGREFPAWQFAGPVPELLPPVLLALRGALRTEVHAFLVTAQDALNELAPAELLAGVPFETRASLHPSQQRLLQLPANERQRKVLALINGPGASIAACKATTWLPGALG</sequence>
<proteinExistence type="predicted"/>
<evidence type="ECO:0000313" key="1">
    <source>
        <dbReference type="EMBL" id="KAE8754865.1"/>
    </source>
</evidence>
<organism evidence="1 2">
    <name type="scientific">Paraburkholderia madseniana</name>
    <dbReference type="NCBI Taxonomy" id="2599607"/>
    <lineage>
        <taxon>Bacteria</taxon>
        <taxon>Pseudomonadati</taxon>
        <taxon>Pseudomonadota</taxon>
        <taxon>Betaproteobacteria</taxon>
        <taxon>Burkholderiales</taxon>
        <taxon>Burkholderiaceae</taxon>
        <taxon>Paraburkholderia</taxon>
    </lineage>
</organism>
<gene>
    <name evidence="1" type="ORF">FSO04_37470</name>
</gene>
<protein>
    <submittedName>
        <fullName evidence="1">Uncharacterized protein</fullName>
    </submittedName>
</protein>
<dbReference type="EMBL" id="VOSW01000108">
    <property type="protein sequence ID" value="KAE8754865.1"/>
    <property type="molecule type" value="Genomic_DNA"/>
</dbReference>
<name>A0A6N6W2R3_9BURK</name>